<accession>S3CZK5</accession>
<proteinExistence type="inferred from homology"/>
<reference evidence="8 9" key="1">
    <citation type="journal article" date="2013" name="BMC Genomics">
        <title>Genomics-driven discovery of the pneumocandin biosynthetic gene cluster in the fungus Glarea lozoyensis.</title>
        <authorList>
            <person name="Chen L."/>
            <person name="Yue Q."/>
            <person name="Zhang X."/>
            <person name="Xiang M."/>
            <person name="Wang C."/>
            <person name="Li S."/>
            <person name="Che Y."/>
            <person name="Ortiz-Lopez F.J."/>
            <person name="Bills G.F."/>
            <person name="Liu X."/>
            <person name="An Z."/>
        </authorList>
    </citation>
    <scope>NUCLEOTIDE SEQUENCE [LARGE SCALE GENOMIC DNA]</scope>
    <source>
        <strain evidence="9">ATCC 20868 / MF5171</strain>
    </source>
</reference>
<dbReference type="OMA" id="LADWTFV"/>
<gene>
    <name evidence="8" type="ORF">GLAREA_12453</name>
</gene>
<dbReference type="Pfam" id="PF20684">
    <property type="entry name" value="Fung_rhodopsin"/>
    <property type="match status" value="1"/>
</dbReference>
<evidence type="ECO:0000313" key="9">
    <source>
        <dbReference type="Proteomes" id="UP000016922"/>
    </source>
</evidence>
<evidence type="ECO:0000256" key="1">
    <source>
        <dbReference type="ARBA" id="ARBA00004141"/>
    </source>
</evidence>
<feature type="transmembrane region" description="Helical" evidence="6">
    <location>
        <begin position="87"/>
        <end position="111"/>
    </location>
</feature>
<dbReference type="AlphaFoldDB" id="S3CZK5"/>
<comment type="similarity">
    <text evidence="5">Belongs to the SAT4 family.</text>
</comment>
<dbReference type="Proteomes" id="UP000016922">
    <property type="component" value="Unassembled WGS sequence"/>
</dbReference>
<evidence type="ECO:0000256" key="3">
    <source>
        <dbReference type="ARBA" id="ARBA00022989"/>
    </source>
</evidence>
<feature type="transmembrane region" description="Helical" evidence="6">
    <location>
        <begin position="12"/>
        <end position="32"/>
    </location>
</feature>
<keyword evidence="4 6" id="KW-0472">Membrane</keyword>
<keyword evidence="3 6" id="KW-1133">Transmembrane helix</keyword>
<dbReference type="InterPro" id="IPR049326">
    <property type="entry name" value="Rhodopsin_dom_fungi"/>
</dbReference>
<keyword evidence="9" id="KW-1185">Reference proteome</keyword>
<sequence length="450" mass="51042">MYTGVTRGAQVTGIAVMALSLTWISFSLRLYVRTRILRFVGREDWLMIASMILLTLLCALCLIAISFGLGAHMYNIPDASKQTGFKYIFICELLYVTCTAVTKLSIGVYLLRLSSKRYQVYTIYTTLAVVMAISTMYFFFLLFQCDPINHLWTQFDGGVGKCLHHPILSNVTYTHTAMSAVTDWAFGILPVFFVWRMQMNPRTKFSVILILSLGFFASTATIVRIVYIRSLTITDDWSWEGINLVKWSMVEPAIAMTASNIATLRPLFKNSFFFARKRFDSMDDDDRPSTESSINLKGQNSVNAADYSVEFAEMLGLSRVGVTTEITAEGIQPERDHFRQRFSLARRSYREKSETSTGVLASKPQPPLQLISEGDEVRVHERNGTNKSPDTHNLEGSIYYIKTTVFKTNSGNLISQPEFEILRKLQFPRNINKEARKAGPRGHEAYQGIR</sequence>
<name>S3CZK5_GLAL2</name>
<dbReference type="InterPro" id="IPR052337">
    <property type="entry name" value="SAT4-like"/>
</dbReference>
<feature type="transmembrane region" description="Helical" evidence="6">
    <location>
        <begin position="123"/>
        <end position="143"/>
    </location>
</feature>
<evidence type="ECO:0000256" key="4">
    <source>
        <dbReference type="ARBA" id="ARBA00023136"/>
    </source>
</evidence>
<evidence type="ECO:0000259" key="7">
    <source>
        <dbReference type="Pfam" id="PF20684"/>
    </source>
</evidence>
<dbReference type="OrthoDB" id="3923077at2759"/>
<evidence type="ECO:0000256" key="5">
    <source>
        <dbReference type="ARBA" id="ARBA00038359"/>
    </source>
</evidence>
<dbReference type="RefSeq" id="XP_008081426.1">
    <property type="nucleotide sequence ID" value="XM_008083235.1"/>
</dbReference>
<dbReference type="PANTHER" id="PTHR33048">
    <property type="entry name" value="PTH11-LIKE INTEGRAL MEMBRANE PROTEIN (AFU_ORTHOLOGUE AFUA_5G11245)"/>
    <property type="match status" value="1"/>
</dbReference>
<keyword evidence="2 6" id="KW-0812">Transmembrane</keyword>
<evidence type="ECO:0000256" key="2">
    <source>
        <dbReference type="ARBA" id="ARBA00022692"/>
    </source>
</evidence>
<protein>
    <recommendedName>
        <fullName evidence="7">Rhodopsin domain-containing protein</fullName>
    </recommendedName>
</protein>
<feature type="transmembrane region" description="Helical" evidence="6">
    <location>
        <begin position="207"/>
        <end position="227"/>
    </location>
</feature>
<dbReference type="PANTHER" id="PTHR33048:SF96">
    <property type="entry name" value="INTEGRAL MEMBRANE PROTEIN"/>
    <property type="match status" value="1"/>
</dbReference>
<dbReference type="eggNOG" id="ENOG502SIAS">
    <property type="taxonomic scope" value="Eukaryota"/>
</dbReference>
<dbReference type="EMBL" id="KE145361">
    <property type="protein sequence ID" value="EPE31697.1"/>
    <property type="molecule type" value="Genomic_DNA"/>
</dbReference>
<comment type="subcellular location">
    <subcellularLocation>
        <location evidence="1">Membrane</location>
        <topology evidence="1">Multi-pass membrane protein</topology>
    </subcellularLocation>
</comment>
<feature type="domain" description="Rhodopsin" evidence="7">
    <location>
        <begin position="28"/>
        <end position="269"/>
    </location>
</feature>
<evidence type="ECO:0000256" key="6">
    <source>
        <dbReference type="SAM" id="Phobius"/>
    </source>
</evidence>
<dbReference type="KEGG" id="glz:GLAREA_12453"/>
<organism evidence="8 9">
    <name type="scientific">Glarea lozoyensis (strain ATCC 20868 / MF5171)</name>
    <dbReference type="NCBI Taxonomy" id="1116229"/>
    <lineage>
        <taxon>Eukaryota</taxon>
        <taxon>Fungi</taxon>
        <taxon>Dikarya</taxon>
        <taxon>Ascomycota</taxon>
        <taxon>Pezizomycotina</taxon>
        <taxon>Leotiomycetes</taxon>
        <taxon>Helotiales</taxon>
        <taxon>Helotiaceae</taxon>
        <taxon>Glarea</taxon>
    </lineage>
</organism>
<feature type="transmembrane region" description="Helical" evidence="6">
    <location>
        <begin position="44"/>
        <end position="67"/>
    </location>
</feature>
<dbReference type="GO" id="GO:0016020">
    <property type="term" value="C:membrane"/>
    <property type="evidence" value="ECO:0007669"/>
    <property type="project" value="UniProtKB-SubCell"/>
</dbReference>
<dbReference type="GeneID" id="19471494"/>
<feature type="transmembrane region" description="Helical" evidence="6">
    <location>
        <begin position="173"/>
        <end position="195"/>
    </location>
</feature>
<evidence type="ECO:0000313" key="8">
    <source>
        <dbReference type="EMBL" id="EPE31697.1"/>
    </source>
</evidence>
<dbReference type="HOGENOM" id="CLU_028200_3_4_1"/>